<dbReference type="PANTHER" id="PTHR34294:SF1">
    <property type="entry name" value="TRANSCRIPTIONAL REGULATOR LSRR"/>
    <property type="match status" value="1"/>
</dbReference>
<dbReference type="GO" id="GO:0003677">
    <property type="term" value="F:DNA binding"/>
    <property type="evidence" value="ECO:0007669"/>
    <property type="project" value="UniProtKB-KW"/>
</dbReference>
<evidence type="ECO:0000313" key="6">
    <source>
        <dbReference type="EMBL" id="KRK26964.1"/>
    </source>
</evidence>
<protein>
    <submittedName>
        <fullName evidence="6">Citrate lyase regulator</fullName>
    </submittedName>
</protein>
<evidence type="ECO:0000259" key="5">
    <source>
        <dbReference type="Pfam" id="PF04198"/>
    </source>
</evidence>
<dbReference type="GO" id="GO:0030246">
    <property type="term" value="F:carbohydrate binding"/>
    <property type="evidence" value="ECO:0007669"/>
    <property type="project" value="InterPro"/>
</dbReference>
<dbReference type="Gene3D" id="1.10.10.10">
    <property type="entry name" value="Winged helix-like DNA-binding domain superfamily/Winged helix DNA-binding domain"/>
    <property type="match status" value="1"/>
</dbReference>
<dbReference type="InterPro" id="IPR036388">
    <property type="entry name" value="WH-like_DNA-bd_sf"/>
</dbReference>
<accession>A0A837RFN5</accession>
<dbReference type="InterPro" id="IPR007324">
    <property type="entry name" value="Sugar-bd_dom_put"/>
</dbReference>
<keyword evidence="6" id="KW-0456">Lyase</keyword>
<gene>
    <name evidence="6" type="ORF">FD24_GL000099</name>
</gene>
<reference evidence="6 7" key="1">
    <citation type="journal article" date="2015" name="Genome Announc.">
        <title>Expanding the biotechnology potential of lactobacilli through comparative genomics of 213 strains and associated genera.</title>
        <authorList>
            <person name="Sun Z."/>
            <person name="Harris H.M."/>
            <person name="McCann A."/>
            <person name="Guo C."/>
            <person name="Argimon S."/>
            <person name="Zhang W."/>
            <person name="Yang X."/>
            <person name="Jeffery I.B."/>
            <person name="Cooney J.C."/>
            <person name="Kagawa T.F."/>
            <person name="Liu W."/>
            <person name="Song Y."/>
            <person name="Salvetti E."/>
            <person name="Wrobel A."/>
            <person name="Rasinkangas P."/>
            <person name="Parkhill J."/>
            <person name="Rea M.C."/>
            <person name="O'Sullivan O."/>
            <person name="Ritari J."/>
            <person name="Douillard F.P."/>
            <person name="Paul Ross R."/>
            <person name="Yang R."/>
            <person name="Briner A.E."/>
            <person name="Felis G.E."/>
            <person name="de Vos W.M."/>
            <person name="Barrangou R."/>
            <person name="Klaenhammer T.R."/>
            <person name="Caufield P.W."/>
            <person name="Cui Y."/>
            <person name="Zhang H."/>
            <person name="O'Toole P.W."/>
        </authorList>
    </citation>
    <scope>NUCLEOTIDE SEQUENCE [LARGE SCALE GENOMIC DNA]</scope>
    <source>
        <strain evidence="6 7">DSM 20314</strain>
    </source>
</reference>
<dbReference type="GO" id="GO:0016829">
    <property type="term" value="F:lyase activity"/>
    <property type="evidence" value="ECO:0007669"/>
    <property type="project" value="UniProtKB-KW"/>
</dbReference>
<dbReference type="InterPro" id="IPR051054">
    <property type="entry name" value="SorC_transcr_regulators"/>
</dbReference>
<dbReference type="AlphaFoldDB" id="A0A837RFN5"/>
<evidence type="ECO:0000313" key="7">
    <source>
        <dbReference type="Proteomes" id="UP000051020"/>
    </source>
</evidence>
<dbReference type="InterPro" id="IPR037171">
    <property type="entry name" value="NagB/RpiA_transferase-like"/>
</dbReference>
<keyword evidence="4" id="KW-0804">Transcription</keyword>
<organism evidence="6 7">
    <name type="scientific">Lactiplantibacillus pentosus DSM 20314</name>
    <dbReference type="NCBI Taxonomy" id="1423791"/>
    <lineage>
        <taxon>Bacteria</taxon>
        <taxon>Bacillati</taxon>
        <taxon>Bacillota</taxon>
        <taxon>Bacilli</taxon>
        <taxon>Lactobacillales</taxon>
        <taxon>Lactobacillaceae</taxon>
        <taxon>Lactiplantibacillus</taxon>
    </lineage>
</organism>
<dbReference type="Pfam" id="PF04198">
    <property type="entry name" value="Sugar-bind"/>
    <property type="match status" value="1"/>
</dbReference>
<proteinExistence type="inferred from homology"/>
<evidence type="ECO:0000256" key="4">
    <source>
        <dbReference type="ARBA" id="ARBA00023163"/>
    </source>
</evidence>
<evidence type="ECO:0000256" key="1">
    <source>
        <dbReference type="ARBA" id="ARBA00010466"/>
    </source>
</evidence>
<comment type="similarity">
    <text evidence="1">Belongs to the SorC transcriptional regulatory family.</text>
</comment>
<name>A0A837RFN5_LACPE</name>
<dbReference type="Gene3D" id="3.40.50.1360">
    <property type="match status" value="1"/>
</dbReference>
<feature type="domain" description="Sugar-binding" evidence="5">
    <location>
        <begin position="69"/>
        <end position="321"/>
    </location>
</feature>
<dbReference type="EMBL" id="AZCU01000001">
    <property type="protein sequence ID" value="KRK26964.1"/>
    <property type="molecule type" value="Genomic_DNA"/>
</dbReference>
<evidence type="ECO:0000256" key="3">
    <source>
        <dbReference type="ARBA" id="ARBA00023125"/>
    </source>
</evidence>
<keyword evidence="3" id="KW-0238">DNA-binding</keyword>
<dbReference type="PANTHER" id="PTHR34294">
    <property type="entry name" value="TRANSCRIPTIONAL REGULATOR-RELATED"/>
    <property type="match status" value="1"/>
</dbReference>
<evidence type="ECO:0000256" key="2">
    <source>
        <dbReference type="ARBA" id="ARBA00023015"/>
    </source>
</evidence>
<dbReference type="Proteomes" id="UP000051020">
    <property type="component" value="Unassembled WGS sequence"/>
</dbReference>
<sequence length="331" mass="36794">MNLSLNEEVIDMDDMNHRRLLIGIAHDYYLSKINIAEISKKYQVSRYLISKYLDEAMATGLVKISINTPIERNGELETKFKKQFPIDHIYIIKDADTTSDDERHVIQFAAEEIQHQILQSQIIGVAWGGTVLSVIDNFQISTRDDLLFTQFMGDNLKTNAANGSTPLVQKAAAKFSAKYVTIPAPLYLFNDRAHQALAQEPAITPAISNFDRMDMLFAGIGTLASIDSIPVWKAHQQAILGGADPEAVAGMLYGRPYDINGRILNTDHDKLFGAKMAAILKVPRRFGVIKSKFKSKALLGALRGHLLTDIIIDEAVANRVLQEDQATPLQS</sequence>
<keyword evidence="2" id="KW-0805">Transcription regulation</keyword>
<comment type="caution">
    <text evidence="6">The sequence shown here is derived from an EMBL/GenBank/DDBJ whole genome shotgun (WGS) entry which is preliminary data.</text>
</comment>
<dbReference type="SUPFAM" id="SSF100950">
    <property type="entry name" value="NagB/RpiA/CoA transferase-like"/>
    <property type="match status" value="1"/>
</dbReference>